<keyword evidence="11" id="KW-1185">Reference proteome</keyword>
<reference evidence="6" key="1">
    <citation type="submission" date="2021-02" db="EMBL/GenBank/DDBJ databases">
        <authorList>
            <person name="Nowell W R."/>
        </authorList>
    </citation>
    <scope>NUCLEOTIDE SEQUENCE</scope>
</reference>
<dbReference type="GO" id="GO:0048487">
    <property type="term" value="F:beta-tubulin binding"/>
    <property type="evidence" value="ECO:0007669"/>
    <property type="project" value="InterPro"/>
</dbReference>
<evidence type="ECO:0000313" key="10">
    <source>
        <dbReference type="Proteomes" id="UP000663856"/>
    </source>
</evidence>
<evidence type="ECO:0000313" key="11">
    <source>
        <dbReference type="Proteomes" id="UP000663866"/>
    </source>
</evidence>
<feature type="coiled-coil region" evidence="1">
    <location>
        <begin position="83"/>
        <end position="110"/>
    </location>
</feature>
<dbReference type="Proteomes" id="UP000663866">
    <property type="component" value="Unassembled WGS sequence"/>
</dbReference>
<feature type="compositionally biased region" description="Polar residues" evidence="2">
    <location>
        <begin position="27"/>
        <end position="41"/>
    </location>
</feature>
<evidence type="ECO:0000313" key="3">
    <source>
        <dbReference type="EMBL" id="CAF1060472.1"/>
    </source>
</evidence>
<evidence type="ECO:0000313" key="9">
    <source>
        <dbReference type="EMBL" id="CAF3982155.1"/>
    </source>
</evidence>
<dbReference type="InterPro" id="IPR029602">
    <property type="entry name" value="IFT74"/>
</dbReference>
<dbReference type="Gene3D" id="1.10.287.1490">
    <property type="match status" value="1"/>
</dbReference>
<dbReference type="AlphaFoldDB" id="A0A816S4Z6"/>
<dbReference type="Proteomes" id="UP000663855">
    <property type="component" value="Unassembled WGS sequence"/>
</dbReference>
<dbReference type="PANTHER" id="PTHR31432">
    <property type="entry name" value="INTRAFLAGELLAR TRANSPORT PROTEIN 74 HOMOLOG"/>
    <property type="match status" value="1"/>
</dbReference>
<dbReference type="Proteomes" id="UP000663856">
    <property type="component" value="Unassembled WGS sequence"/>
</dbReference>
<name>A0A816S4Z6_9BILA</name>
<feature type="coiled-coil region" evidence="1">
    <location>
        <begin position="151"/>
        <end position="249"/>
    </location>
</feature>
<proteinExistence type="predicted"/>
<dbReference type="EMBL" id="CAJNOW010013087">
    <property type="protein sequence ID" value="CAF1617560.1"/>
    <property type="molecule type" value="Genomic_DNA"/>
</dbReference>
<dbReference type="GO" id="GO:0005929">
    <property type="term" value="C:cilium"/>
    <property type="evidence" value="ECO:0007669"/>
    <property type="project" value="TreeGrafter"/>
</dbReference>
<evidence type="ECO:0000313" key="5">
    <source>
        <dbReference type="EMBL" id="CAF2065283.1"/>
    </source>
</evidence>
<gene>
    <name evidence="3" type="ORF">CJN711_LOCUS5206</name>
    <name evidence="4" type="ORF">KQP761_LOCUS24223</name>
    <name evidence="7" type="ORF">MBJ925_LOCUS36351</name>
    <name evidence="9" type="ORF">OVN521_LOCUS13995</name>
    <name evidence="8" type="ORF">UXM345_LOCUS9486</name>
    <name evidence="6" type="ORF">WKI299_LOCUS16220</name>
    <name evidence="5" type="ORF">XDN619_LOCUS11380</name>
</gene>
<evidence type="ECO:0000256" key="1">
    <source>
        <dbReference type="SAM" id="Coils"/>
    </source>
</evidence>
<feature type="region of interest" description="Disordered" evidence="2">
    <location>
        <begin position="1"/>
        <end position="49"/>
    </location>
</feature>
<feature type="coiled-coil region" evidence="1">
    <location>
        <begin position="290"/>
        <end position="331"/>
    </location>
</feature>
<organism evidence="6 10">
    <name type="scientific">Rotaria magnacalcarata</name>
    <dbReference type="NCBI Taxonomy" id="392030"/>
    <lineage>
        <taxon>Eukaryota</taxon>
        <taxon>Metazoa</taxon>
        <taxon>Spiralia</taxon>
        <taxon>Gnathifera</taxon>
        <taxon>Rotifera</taxon>
        <taxon>Eurotatoria</taxon>
        <taxon>Bdelloidea</taxon>
        <taxon>Philodinida</taxon>
        <taxon>Philodinidae</taxon>
        <taxon>Rotaria</taxon>
    </lineage>
</organism>
<feature type="coiled-coil region" evidence="1">
    <location>
        <begin position="414"/>
        <end position="493"/>
    </location>
</feature>
<dbReference type="EMBL" id="CAJNRG010004324">
    <property type="protein sequence ID" value="CAF2065283.1"/>
    <property type="molecule type" value="Genomic_DNA"/>
</dbReference>
<protein>
    <submittedName>
        <fullName evidence="6">Uncharacterized protein</fullName>
    </submittedName>
</protein>
<dbReference type="EMBL" id="CAJNRE010020050">
    <property type="protein sequence ID" value="CAF2220389.1"/>
    <property type="molecule type" value="Genomic_DNA"/>
</dbReference>
<accession>A0A816S4Z6</accession>
<evidence type="ECO:0000313" key="8">
    <source>
        <dbReference type="EMBL" id="CAF3881312.1"/>
    </source>
</evidence>
<evidence type="ECO:0000256" key="2">
    <source>
        <dbReference type="SAM" id="MobiDB-lite"/>
    </source>
</evidence>
<evidence type="ECO:0000313" key="7">
    <source>
        <dbReference type="EMBL" id="CAF2220389.1"/>
    </source>
</evidence>
<dbReference type="EMBL" id="CAJNRF010006411">
    <property type="protein sequence ID" value="CAF2080859.1"/>
    <property type="molecule type" value="Genomic_DNA"/>
</dbReference>
<evidence type="ECO:0000313" key="6">
    <source>
        <dbReference type="EMBL" id="CAF2080859.1"/>
    </source>
</evidence>
<comment type="caution">
    <text evidence="6">The sequence shown here is derived from an EMBL/GenBank/DDBJ whole genome shotgun (WGS) entry which is preliminary data.</text>
</comment>
<dbReference type="GO" id="GO:0030992">
    <property type="term" value="C:intraciliary transport particle B"/>
    <property type="evidence" value="ECO:0007669"/>
    <property type="project" value="InterPro"/>
</dbReference>
<dbReference type="EMBL" id="CAJNOV010001392">
    <property type="protein sequence ID" value="CAF1060472.1"/>
    <property type="molecule type" value="Genomic_DNA"/>
</dbReference>
<evidence type="ECO:0000313" key="4">
    <source>
        <dbReference type="EMBL" id="CAF1617560.1"/>
    </source>
</evidence>
<dbReference type="PANTHER" id="PTHR31432:SF0">
    <property type="entry name" value="INTRAFLAGELLAR TRANSPORT PROTEIN 74 HOMOLOG"/>
    <property type="match status" value="1"/>
</dbReference>
<dbReference type="EMBL" id="CAJOBF010000869">
    <property type="protein sequence ID" value="CAF3881312.1"/>
    <property type="molecule type" value="Genomic_DNA"/>
</dbReference>
<dbReference type="Proteomes" id="UP000663834">
    <property type="component" value="Unassembled WGS sequence"/>
</dbReference>
<dbReference type="Proteomes" id="UP000663842">
    <property type="component" value="Unassembled WGS sequence"/>
</dbReference>
<keyword evidence="1" id="KW-0175">Coiled coil</keyword>
<dbReference type="Proteomes" id="UP000663887">
    <property type="component" value="Unassembled WGS sequence"/>
</dbReference>
<dbReference type="OrthoDB" id="444379at2759"/>
<feature type="compositionally biased region" description="Polar residues" evidence="2">
    <location>
        <begin position="10"/>
        <end position="20"/>
    </location>
</feature>
<dbReference type="GO" id="GO:0035735">
    <property type="term" value="P:intraciliary transport involved in cilium assembly"/>
    <property type="evidence" value="ECO:0007669"/>
    <property type="project" value="TreeGrafter"/>
</dbReference>
<dbReference type="EMBL" id="CAJOBG010002084">
    <property type="protein sequence ID" value="CAF3982155.1"/>
    <property type="molecule type" value="Genomic_DNA"/>
</dbReference>
<dbReference type="Proteomes" id="UP000663824">
    <property type="component" value="Unassembled WGS sequence"/>
</dbReference>
<sequence length="596" mass="68410">MSRAVPPISRNLQAPATSTGRPIGTATRLTTASGQRPSSRSGPLGSNMRIKVEDAPMVRGGLGGIQNAGGLGGRQVQDRTYFVGLVRSKVSDLESEIQRLRRESESFTEDNKQYFAMSKAAEDLSQQIEIFRNELGDYNMVIDRLQTTGEVAELKKEIADLTAHNHQVESSIDEIYLEKQRKEQRIQRLESDLAAEKKKAERVLENMNPELKQRYTKIKSTSHHFQTQMDTMQNEITSLEGQMNKMREQMSGAVIKQEALSLVEQIYELEFKRDQLSNESKSILTPDQERQKLTQQVKEDNQEIAAMDKQISELRERNENLKQNYDNDDVQASLLVAQQSKSTAAAAVDDETKQKYLELKKREQHIDEFFSTYEETRDQYLNDVKNVQKSNLTLLALISRTLVKGDQGISRDDYTQLKTNVDQHEAEKKKSNDTLAILAEQHRKVKQDYAKVETLDQKLTEELKELKKQYAKMQEDLEKFNDLEGLKKKAEKRKIQLAADKSNMGKQRQVTKMEIQTLQSQFEAAQTQLRDNETHQQLVGLEKKLQSVSQACFLTDEALQSQNVQGQYEQIKRQALELVQTHNRWLIQHFQNSPIA</sequence>